<organism evidence="7 8">
    <name type="scientific">Actinomadura parmotrematis</name>
    <dbReference type="NCBI Taxonomy" id="2864039"/>
    <lineage>
        <taxon>Bacteria</taxon>
        <taxon>Bacillati</taxon>
        <taxon>Actinomycetota</taxon>
        <taxon>Actinomycetes</taxon>
        <taxon>Streptosporangiales</taxon>
        <taxon>Thermomonosporaceae</taxon>
        <taxon>Actinomadura</taxon>
    </lineage>
</organism>
<dbReference type="Pfam" id="PF01370">
    <property type="entry name" value="Epimerase"/>
    <property type="match status" value="1"/>
</dbReference>
<dbReference type="Gene3D" id="3.90.25.10">
    <property type="entry name" value="UDP-galactose 4-epimerase, domain 1"/>
    <property type="match status" value="1"/>
</dbReference>
<evidence type="ECO:0000259" key="6">
    <source>
        <dbReference type="Pfam" id="PF01370"/>
    </source>
</evidence>
<dbReference type="SUPFAM" id="SSF51735">
    <property type="entry name" value="NAD(P)-binding Rossmann-fold domains"/>
    <property type="match status" value="1"/>
</dbReference>
<reference evidence="7 8" key="1">
    <citation type="submission" date="2021-07" db="EMBL/GenBank/DDBJ databases">
        <title>Actinomadura sp. PM05-2 isolated from lichen.</title>
        <authorList>
            <person name="Somphong A."/>
            <person name="Phongsopitanun W."/>
            <person name="Tanasupawat S."/>
            <person name="Peongsungnone V."/>
        </authorList>
    </citation>
    <scope>NUCLEOTIDE SEQUENCE [LARGE SCALE GENOMIC DNA]</scope>
    <source>
        <strain evidence="7 8">PM05-2</strain>
    </source>
</reference>
<comment type="caution">
    <text evidence="7">The sequence shown here is derived from an EMBL/GenBank/DDBJ whole genome shotgun (WGS) entry which is preliminary data.</text>
</comment>
<protein>
    <recommendedName>
        <fullName evidence="3">UDP-glucose 4-epimerase</fullName>
    </recommendedName>
    <alternativeName>
        <fullName evidence="5">Galactowaldenase</fullName>
    </alternativeName>
    <alternativeName>
        <fullName evidence="4">UDP-galactose 4-epimerase</fullName>
    </alternativeName>
</protein>
<accession>A0ABS7G2G4</accession>
<keyword evidence="8" id="KW-1185">Reference proteome</keyword>
<comment type="pathway">
    <text evidence="1">Carbohydrate metabolism; galactose metabolism.</text>
</comment>
<dbReference type="InterPro" id="IPR036291">
    <property type="entry name" value="NAD(P)-bd_dom_sf"/>
</dbReference>
<dbReference type="RefSeq" id="WP_220169960.1">
    <property type="nucleotide sequence ID" value="NZ_JAIBOA010000026.1"/>
</dbReference>
<feature type="domain" description="NAD-dependent epimerase/dehydratase" evidence="6">
    <location>
        <begin position="3"/>
        <end position="243"/>
    </location>
</feature>
<name>A0ABS7G2G4_9ACTN</name>
<proteinExistence type="inferred from homology"/>
<dbReference type="Gene3D" id="3.40.50.720">
    <property type="entry name" value="NAD(P)-binding Rossmann-like Domain"/>
    <property type="match status" value="1"/>
</dbReference>
<evidence type="ECO:0000313" key="7">
    <source>
        <dbReference type="EMBL" id="MBW8486721.1"/>
    </source>
</evidence>
<sequence length="313" mass="31428">MRVLVTGAAGYVGYAVGRRLAAAGHDVDGLVRDPGAVLPPGVRPVIGDLLDPAALGAAVDGRYDGVCHLAARTEVRASFADPSGFFATNVQGTVHLLAALASAGGGGAPSAPSVVYGSTAAVYGAPERQPIPESAPAAPTSPYGASKLAAEQLLLFTARTGAIGATVLRTFNVAGSVDGRPDPGTTRLIPNALAAARGDRPHLEINGDGAAVREYLHVDDLAAACVAALEAGGAGRERLLNVGGGAVASVAEVVAAVERVTGRRVPVVHRPPRSEPPALVCDASAARAELGWSPARSTLETIIADSWAALAAR</sequence>
<dbReference type="InterPro" id="IPR001509">
    <property type="entry name" value="Epimerase_deHydtase"/>
</dbReference>
<dbReference type="EMBL" id="JAIBOA010000026">
    <property type="protein sequence ID" value="MBW8486721.1"/>
    <property type="molecule type" value="Genomic_DNA"/>
</dbReference>
<dbReference type="Proteomes" id="UP000774570">
    <property type="component" value="Unassembled WGS sequence"/>
</dbReference>
<gene>
    <name evidence="7" type="ORF">K1Y72_30440</name>
</gene>
<dbReference type="PANTHER" id="PTHR43725:SF53">
    <property type="entry name" value="UDP-ARABINOSE 4-EPIMERASE 1"/>
    <property type="match status" value="1"/>
</dbReference>
<evidence type="ECO:0000256" key="2">
    <source>
        <dbReference type="ARBA" id="ARBA00007637"/>
    </source>
</evidence>
<evidence type="ECO:0000256" key="1">
    <source>
        <dbReference type="ARBA" id="ARBA00004947"/>
    </source>
</evidence>
<evidence type="ECO:0000256" key="4">
    <source>
        <dbReference type="ARBA" id="ARBA00031367"/>
    </source>
</evidence>
<evidence type="ECO:0000256" key="5">
    <source>
        <dbReference type="ARBA" id="ARBA00033067"/>
    </source>
</evidence>
<dbReference type="PANTHER" id="PTHR43725">
    <property type="entry name" value="UDP-GLUCOSE 4-EPIMERASE"/>
    <property type="match status" value="1"/>
</dbReference>
<evidence type="ECO:0000313" key="8">
    <source>
        <dbReference type="Proteomes" id="UP000774570"/>
    </source>
</evidence>
<comment type="similarity">
    <text evidence="2">Belongs to the NAD(P)-dependent epimerase/dehydratase family.</text>
</comment>
<evidence type="ECO:0000256" key="3">
    <source>
        <dbReference type="ARBA" id="ARBA00018569"/>
    </source>
</evidence>